<reference evidence="1" key="5">
    <citation type="journal article" date="2021" name="G3 (Bethesda)">
        <title>Aegilops tauschii genome assembly Aet v5.0 features greater sequence contiguity and improved annotation.</title>
        <authorList>
            <person name="Wang L."/>
            <person name="Zhu T."/>
            <person name="Rodriguez J.C."/>
            <person name="Deal K.R."/>
            <person name="Dubcovsky J."/>
            <person name="McGuire P.E."/>
            <person name="Lux T."/>
            <person name="Spannagl M."/>
            <person name="Mayer K.F.X."/>
            <person name="Baldrich P."/>
            <person name="Meyers B.C."/>
            <person name="Huo N."/>
            <person name="Gu Y.Q."/>
            <person name="Zhou H."/>
            <person name="Devos K.M."/>
            <person name="Bennetzen J.L."/>
            <person name="Unver T."/>
            <person name="Budak H."/>
            <person name="Gulick P.J."/>
            <person name="Galiba G."/>
            <person name="Kalapos B."/>
            <person name="Nelson D.R."/>
            <person name="Li P."/>
            <person name="You F.M."/>
            <person name="Luo M.C."/>
            <person name="Dvorak J."/>
        </authorList>
    </citation>
    <scope>NUCLEOTIDE SEQUENCE [LARGE SCALE GENOMIC DNA]</scope>
    <source>
        <strain evidence="1">cv. AL8/78</strain>
    </source>
</reference>
<reference evidence="1" key="3">
    <citation type="journal article" date="2017" name="Nature">
        <title>Genome sequence of the progenitor of the wheat D genome Aegilops tauschii.</title>
        <authorList>
            <person name="Luo M.C."/>
            <person name="Gu Y.Q."/>
            <person name="Puiu D."/>
            <person name="Wang H."/>
            <person name="Twardziok S.O."/>
            <person name="Deal K.R."/>
            <person name="Huo N."/>
            <person name="Zhu T."/>
            <person name="Wang L."/>
            <person name="Wang Y."/>
            <person name="McGuire P.E."/>
            <person name="Liu S."/>
            <person name="Long H."/>
            <person name="Ramasamy R.K."/>
            <person name="Rodriguez J.C."/>
            <person name="Van S.L."/>
            <person name="Yuan L."/>
            <person name="Wang Z."/>
            <person name="Xia Z."/>
            <person name="Xiao L."/>
            <person name="Anderson O.D."/>
            <person name="Ouyang S."/>
            <person name="Liang Y."/>
            <person name="Zimin A.V."/>
            <person name="Pertea G."/>
            <person name="Qi P."/>
            <person name="Bennetzen J.L."/>
            <person name="Dai X."/>
            <person name="Dawson M.W."/>
            <person name="Muller H.G."/>
            <person name="Kugler K."/>
            <person name="Rivarola-Duarte L."/>
            <person name="Spannagl M."/>
            <person name="Mayer K.F.X."/>
            <person name="Lu F.H."/>
            <person name="Bevan M.W."/>
            <person name="Leroy P."/>
            <person name="Li P."/>
            <person name="You F.M."/>
            <person name="Sun Q."/>
            <person name="Liu Z."/>
            <person name="Lyons E."/>
            <person name="Wicker T."/>
            <person name="Salzberg S.L."/>
            <person name="Devos K.M."/>
            <person name="Dvorak J."/>
        </authorList>
    </citation>
    <scope>NUCLEOTIDE SEQUENCE [LARGE SCALE GENOMIC DNA]</scope>
    <source>
        <strain evidence="1">cv. AL8/78</strain>
    </source>
</reference>
<accession>A0A453BHL1</accession>
<sequence>LGPILWDFDALTMTFWCLGHRVRWEGIRGASPATPQLQLAATATEAEHPLLDHLLQQHGDLFDEPQGLPPARVYDHRIHILPGSASVVV</sequence>
<name>A0A453BHL1_AEGTS</name>
<keyword evidence="2" id="KW-1185">Reference proteome</keyword>
<organism evidence="1 2">
    <name type="scientific">Aegilops tauschii subsp. strangulata</name>
    <name type="common">Goatgrass</name>
    <dbReference type="NCBI Taxonomy" id="200361"/>
    <lineage>
        <taxon>Eukaryota</taxon>
        <taxon>Viridiplantae</taxon>
        <taxon>Streptophyta</taxon>
        <taxon>Embryophyta</taxon>
        <taxon>Tracheophyta</taxon>
        <taxon>Spermatophyta</taxon>
        <taxon>Magnoliopsida</taxon>
        <taxon>Liliopsida</taxon>
        <taxon>Poales</taxon>
        <taxon>Poaceae</taxon>
        <taxon>BOP clade</taxon>
        <taxon>Pooideae</taxon>
        <taxon>Triticodae</taxon>
        <taxon>Triticeae</taxon>
        <taxon>Triticinae</taxon>
        <taxon>Aegilops</taxon>
    </lineage>
</organism>
<dbReference type="EnsemblPlants" id="AET2Gv20510500.1">
    <property type="protein sequence ID" value="AET2Gv20510500.1"/>
    <property type="gene ID" value="AET2Gv20510500"/>
</dbReference>
<proteinExistence type="predicted"/>
<reference evidence="1" key="4">
    <citation type="submission" date="2019-03" db="UniProtKB">
        <authorList>
            <consortium name="EnsemblPlants"/>
        </authorList>
    </citation>
    <scope>IDENTIFICATION</scope>
</reference>
<evidence type="ECO:0000313" key="1">
    <source>
        <dbReference type="EnsemblPlants" id="AET2Gv20510500.1"/>
    </source>
</evidence>
<evidence type="ECO:0000313" key="2">
    <source>
        <dbReference type="Proteomes" id="UP000015105"/>
    </source>
</evidence>
<dbReference type="Gramene" id="AET2Gv20510500.1">
    <property type="protein sequence ID" value="AET2Gv20510500.1"/>
    <property type="gene ID" value="AET2Gv20510500"/>
</dbReference>
<dbReference type="STRING" id="200361.A0A453BHL1"/>
<protein>
    <submittedName>
        <fullName evidence="1">Uncharacterized protein</fullName>
    </submittedName>
</protein>
<reference evidence="2" key="1">
    <citation type="journal article" date="2014" name="Science">
        <title>Ancient hybridizations among the ancestral genomes of bread wheat.</title>
        <authorList>
            <consortium name="International Wheat Genome Sequencing Consortium,"/>
            <person name="Marcussen T."/>
            <person name="Sandve S.R."/>
            <person name="Heier L."/>
            <person name="Spannagl M."/>
            <person name="Pfeifer M."/>
            <person name="Jakobsen K.S."/>
            <person name="Wulff B.B."/>
            <person name="Steuernagel B."/>
            <person name="Mayer K.F."/>
            <person name="Olsen O.A."/>
        </authorList>
    </citation>
    <scope>NUCLEOTIDE SEQUENCE [LARGE SCALE GENOMIC DNA]</scope>
    <source>
        <strain evidence="2">cv. AL8/78</strain>
    </source>
</reference>
<reference evidence="2" key="2">
    <citation type="journal article" date="2017" name="Nat. Plants">
        <title>The Aegilops tauschii genome reveals multiple impacts of transposons.</title>
        <authorList>
            <person name="Zhao G."/>
            <person name="Zou C."/>
            <person name="Li K."/>
            <person name="Wang K."/>
            <person name="Li T."/>
            <person name="Gao L."/>
            <person name="Zhang X."/>
            <person name="Wang H."/>
            <person name="Yang Z."/>
            <person name="Liu X."/>
            <person name="Jiang W."/>
            <person name="Mao L."/>
            <person name="Kong X."/>
            <person name="Jiao Y."/>
            <person name="Jia J."/>
        </authorList>
    </citation>
    <scope>NUCLEOTIDE SEQUENCE [LARGE SCALE GENOMIC DNA]</scope>
    <source>
        <strain evidence="2">cv. AL8/78</strain>
    </source>
</reference>
<dbReference type="Proteomes" id="UP000015105">
    <property type="component" value="Chromosome 2D"/>
</dbReference>
<dbReference type="AlphaFoldDB" id="A0A453BHL1"/>